<feature type="domain" description="DUF58" evidence="2">
    <location>
        <begin position="201"/>
        <end position="367"/>
    </location>
</feature>
<reference evidence="4" key="1">
    <citation type="submission" date="2016-10" db="EMBL/GenBank/DDBJ databases">
        <authorList>
            <person name="Varghese N."/>
            <person name="Submissions S."/>
        </authorList>
    </citation>
    <scope>NUCLEOTIDE SEQUENCE [LARGE SCALE GENOMIC DNA]</scope>
    <source>
        <strain evidence="4">DS-12</strain>
    </source>
</reference>
<feature type="transmembrane region" description="Helical" evidence="1">
    <location>
        <begin position="9"/>
        <end position="26"/>
    </location>
</feature>
<dbReference type="OrthoDB" id="845740at2"/>
<organism evidence="3 4">
    <name type="scientific">Paenimyroides ummariense</name>
    <dbReference type="NCBI Taxonomy" id="913024"/>
    <lineage>
        <taxon>Bacteria</taxon>
        <taxon>Pseudomonadati</taxon>
        <taxon>Bacteroidota</taxon>
        <taxon>Flavobacteriia</taxon>
        <taxon>Flavobacteriales</taxon>
        <taxon>Flavobacteriaceae</taxon>
        <taxon>Paenimyroides</taxon>
    </lineage>
</organism>
<keyword evidence="1" id="KW-1133">Transmembrane helix</keyword>
<dbReference type="Pfam" id="PF01882">
    <property type="entry name" value="DUF58"/>
    <property type="match status" value="1"/>
</dbReference>
<keyword evidence="1" id="KW-0472">Membrane</keyword>
<keyword evidence="4" id="KW-1185">Reference proteome</keyword>
<evidence type="ECO:0000256" key="1">
    <source>
        <dbReference type="SAM" id="Phobius"/>
    </source>
</evidence>
<dbReference type="PANTHER" id="PTHR33608:SF3">
    <property type="entry name" value="SLR2013 PROTEIN"/>
    <property type="match status" value="1"/>
</dbReference>
<evidence type="ECO:0000313" key="3">
    <source>
        <dbReference type="EMBL" id="SFN36357.1"/>
    </source>
</evidence>
<sequence>MKFLYLNTRFYLALLIVTILFAIGFFMPFFFYVALIVLAVFVALIAVELFLLFHKKDGITVERMVPERLSNGDKNEISLNIKNNYPFAVTIEIIDELPFQFQERNFLLSSNIEKDSKKQINYSIVPKERGLYQFGSTNIYATSLTKLISKRYKSAKNEEVAVYPSFLNLRKHELLASKTALLPNGIKRTRKVGQSSEFEQIKDYVTGDDLRHVNWKASAKKKHLMVNHYQEEKAQNVYLLIDKGRTMKMPFDGMSLLDYSINAALMLANISIKRQDKAGLWTFEKKTDVFLKADNKMLQIRKIVDALYHIDTNFKESNYQYVLSDSLKKIQKRSLLILFTNFETLDALKRQLPYLRALAKKHVLLTIIFENTLLNDVHNRKINSTKDIYIQTIVSKFVHEKQLIIQELQMHGIKTVYTKPADLSVNLLNKYLEIKRQEII</sequence>
<keyword evidence="1" id="KW-0812">Transmembrane</keyword>
<dbReference type="PANTHER" id="PTHR33608">
    <property type="entry name" value="BLL2464 PROTEIN"/>
    <property type="match status" value="1"/>
</dbReference>
<dbReference type="InterPro" id="IPR002881">
    <property type="entry name" value="DUF58"/>
</dbReference>
<proteinExistence type="predicted"/>
<protein>
    <submittedName>
        <fullName evidence="3">Uncharacterized conserved protein, DUF58 family, contains vWF domain</fullName>
    </submittedName>
</protein>
<dbReference type="AlphaFoldDB" id="A0A1I4YE98"/>
<name>A0A1I4YE98_9FLAO</name>
<dbReference type="STRING" id="913024.SAMN05421741_104133"/>
<feature type="transmembrane region" description="Helical" evidence="1">
    <location>
        <begin position="32"/>
        <end position="53"/>
    </location>
</feature>
<evidence type="ECO:0000313" key="4">
    <source>
        <dbReference type="Proteomes" id="UP000199036"/>
    </source>
</evidence>
<dbReference type="Proteomes" id="UP000199036">
    <property type="component" value="Unassembled WGS sequence"/>
</dbReference>
<accession>A0A1I4YE98</accession>
<dbReference type="EMBL" id="FOVI01000004">
    <property type="protein sequence ID" value="SFN36357.1"/>
    <property type="molecule type" value="Genomic_DNA"/>
</dbReference>
<dbReference type="RefSeq" id="WP_091519901.1">
    <property type="nucleotide sequence ID" value="NZ_FOVI01000004.1"/>
</dbReference>
<evidence type="ECO:0000259" key="2">
    <source>
        <dbReference type="Pfam" id="PF01882"/>
    </source>
</evidence>
<dbReference type="SUPFAM" id="SSF53300">
    <property type="entry name" value="vWA-like"/>
    <property type="match status" value="1"/>
</dbReference>
<dbReference type="InterPro" id="IPR036465">
    <property type="entry name" value="vWFA_dom_sf"/>
</dbReference>
<gene>
    <name evidence="3" type="ORF">SAMN05421741_104133</name>
</gene>